<protein>
    <submittedName>
        <fullName evidence="7">Efflux RND transporter periplasmic adaptor subunit</fullName>
    </submittedName>
</protein>
<dbReference type="SUPFAM" id="SSF111369">
    <property type="entry name" value="HlyD-like secretion proteins"/>
    <property type="match status" value="1"/>
</dbReference>
<evidence type="ECO:0000313" key="7">
    <source>
        <dbReference type="EMBL" id="MFD2597485.1"/>
    </source>
</evidence>
<evidence type="ECO:0000313" key="8">
    <source>
        <dbReference type="Proteomes" id="UP001597393"/>
    </source>
</evidence>
<dbReference type="PANTHER" id="PTHR30097:SF4">
    <property type="entry name" value="SLR6042 PROTEIN"/>
    <property type="match status" value="1"/>
</dbReference>
<dbReference type="InterPro" id="IPR051909">
    <property type="entry name" value="MFP_Cation_Efflux"/>
</dbReference>
<comment type="similarity">
    <text evidence="1">Belongs to the membrane fusion protein (MFP) (TC 8.A.1) family.</text>
</comment>
<dbReference type="InterPro" id="IPR006143">
    <property type="entry name" value="RND_pump_MFP"/>
</dbReference>
<dbReference type="InterPro" id="IPR058647">
    <property type="entry name" value="BSH_CzcB-like"/>
</dbReference>
<feature type="signal peptide" evidence="4">
    <location>
        <begin position="1"/>
        <end position="24"/>
    </location>
</feature>
<keyword evidence="8" id="KW-1185">Reference proteome</keyword>
<evidence type="ECO:0000256" key="2">
    <source>
        <dbReference type="ARBA" id="ARBA00022448"/>
    </source>
</evidence>
<proteinExistence type="inferred from homology"/>
<dbReference type="Gene3D" id="2.40.30.170">
    <property type="match status" value="1"/>
</dbReference>
<dbReference type="Proteomes" id="UP001597393">
    <property type="component" value="Unassembled WGS sequence"/>
</dbReference>
<feature type="domain" description="CusB-like beta-barrel" evidence="5">
    <location>
        <begin position="218"/>
        <end position="294"/>
    </location>
</feature>
<sequence>MMNSRILYYLSIFAVALASCSANPSENEKESKTEAPKAFCLDENLKATTQILELKERPITEQLALSGKIEYNENDLVAFRSLLAGVVEDVRFELGDFVRKGQVLASVKSNDIQDLVQQKRAHQAQIGILEQQLQTKRELLDDRLASRPEVLEIERELSNERIELDRINQSLQLYRASGSGTFGVLAPKDGYIVQKAISSGQSISSDGDPLFSISNLKQVWVMVNIYARNLRYVNEGDAVKVRTIAYPDQLYAGRIDRINHVFDDNERVLKARVVLENQNLNLMPGLSADIIIDRKSSQEKAFAIPNAARVFSHNKEYVVIYKSDCELSVKQITPIASNEEFTYVHERFAEDEKVIGSNALLIFEQINQ</sequence>
<evidence type="ECO:0000259" key="6">
    <source>
        <dbReference type="Pfam" id="PF25973"/>
    </source>
</evidence>
<feature type="domain" description="CzcB-like barrel-sandwich hybrid" evidence="6">
    <location>
        <begin position="83"/>
        <end position="214"/>
    </location>
</feature>
<dbReference type="Gene3D" id="2.40.50.100">
    <property type="match status" value="1"/>
</dbReference>
<feature type="coiled-coil region" evidence="3">
    <location>
        <begin position="112"/>
        <end position="170"/>
    </location>
</feature>
<dbReference type="RefSeq" id="WP_380866679.1">
    <property type="nucleotide sequence ID" value="NZ_JBHUMA010000003.1"/>
</dbReference>
<evidence type="ECO:0000259" key="5">
    <source>
        <dbReference type="Pfam" id="PF25954"/>
    </source>
</evidence>
<keyword evidence="3" id="KW-0175">Coiled coil</keyword>
<keyword evidence="4" id="KW-0732">Signal</keyword>
<evidence type="ECO:0000256" key="1">
    <source>
        <dbReference type="ARBA" id="ARBA00009477"/>
    </source>
</evidence>
<organism evidence="7 8">
    <name type="scientific">Sphingobacterium corticis</name>
    <dbReference type="NCBI Taxonomy" id="1812823"/>
    <lineage>
        <taxon>Bacteria</taxon>
        <taxon>Pseudomonadati</taxon>
        <taxon>Bacteroidota</taxon>
        <taxon>Sphingobacteriia</taxon>
        <taxon>Sphingobacteriales</taxon>
        <taxon>Sphingobacteriaceae</taxon>
        <taxon>Sphingobacterium</taxon>
    </lineage>
</organism>
<accession>A0ABW5NFC8</accession>
<gene>
    <name evidence="7" type="ORF">ACFSQ3_00865</name>
</gene>
<dbReference type="PROSITE" id="PS51257">
    <property type="entry name" value="PROKAR_LIPOPROTEIN"/>
    <property type="match status" value="1"/>
</dbReference>
<dbReference type="InterPro" id="IPR058792">
    <property type="entry name" value="Beta-barrel_RND_2"/>
</dbReference>
<dbReference type="Pfam" id="PF25973">
    <property type="entry name" value="BSH_CzcB"/>
    <property type="match status" value="1"/>
</dbReference>
<reference evidence="8" key="1">
    <citation type="journal article" date="2019" name="Int. J. Syst. Evol. Microbiol.">
        <title>The Global Catalogue of Microorganisms (GCM) 10K type strain sequencing project: providing services to taxonomists for standard genome sequencing and annotation.</title>
        <authorList>
            <consortium name="The Broad Institute Genomics Platform"/>
            <consortium name="The Broad Institute Genome Sequencing Center for Infectious Disease"/>
            <person name="Wu L."/>
            <person name="Ma J."/>
        </authorList>
    </citation>
    <scope>NUCLEOTIDE SEQUENCE [LARGE SCALE GENOMIC DNA]</scope>
    <source>
        <strain evidence="8">KCTC 42248</strain>
    </source>
</reference>
<evidence type="ECO:0000256" key="4">
    <source>
        <dbReference type="SAM" id="SignalP"/>
    </source>
</evidence>
<comment type="caution">
    <text evidence="7">The sequence shown here is derived from an EMBL/GenBank/DDBJ whole genome shotgun (WGS) entry which is preliminary data.</text>
</comment>
<dbReference type="EMBL" id="JBHUMA010000003">
    <property type="protein sequence ID" value="MFD2597485.1"/>
    <property type="molecule type" value="Genomic_DNA"/>
</dbReference>
<feature type="chain" id="PRO_5046290996" evidence="4">
    <location>
        <begin position="25"/>
        <end position="368"/>
    </location>
</feature>
<keyword evidence="2" id="KW-0813">Transport</keyword>
<name>A0ABW5NFC8_9SPHI</name>
<evidence type="ECO:0000256" key="3">
    <source>
        <dbReference type="SAM" id="Coils"/>
    </source>
</evidence>
<dbReference type="Pfam" id="PF25954">
    <property type="entry name" value="Beta-barrel_RND_2"/>
    <property type="match status" value="1"/>
</dbReference>
<dbReference type="NCBIfam" id="TIGR01730">
    <property type="entry name" value="RND_mfp"/>
    <property type="match status" value="1"/>
</dbReference>
<dbReference type="PANTHER" id="PTHR30097">
    <property type="entry name" value="CATION EFFLUX SYSTEM PROTEIN CUSB"/>
    <property type="match status" value="1"/>
</dbReference>